<name>H8FVP4_MAGML</name>
<reference evidence="1 2" key="1">
    <citation type="journal article" date="2012" name="J. Bacteriol.">
        <title>Draft Genome Sequence of the Purple Photosynthetic Bacterium Phaeospirillum molischianum DSM120, a Particularly Versatile Bacterium.</title>
        <authorList>
            <person name="Duquesne K."/>
            <person name="Prima V."/>
            <person name="Ji B."/>
            <person name="Rouy Z."/>
            <person name="Medigue C."/>
            <person name="Talla E."/>
            <person name="Sturgis J.N."/>
        </authorList>
    </citation>
    <scope>NUCLEOTIDE SEQUENCE [LARGE SCALE GENOMIC DNA]</scope>
    <source>
        <strain evidence="2">DSM120</strain>
    </source>
</reference>
<dbReference type="OrthoDB" id="9800843at2"/>
<dbReference type="AlphaFoldDB" id="H8FVP4"/>
<proteinExistence type="predicted"/>
<dbReference type="eggNOG" id="ENOG5031FT7">
    <property type="taxonomic scope" value="Bacteria"/>
</dbReference>
<sequence length="182" mass="20206">MSRLHTSFVLGYHGCDAAIGENVLAGHAVLNASEQQYDWLGPGVYFWEADPQRALEWAEWKVSRGEYETPFVVGAIINLGACLDLMSRESLETLAFAYESLKSTHDMDRDLGDLPVNKKAHSGDEDILLRYLDCAVIRRLHAAMDEAGEPFETVRGLFTEGGELFPAELCWNLGDEPDQAAV</sequence>
<dbReference type="Proteomes" id="UP000004169">
    <property type="component" value="Unassembled WGS sequence"/>
</dbReference>
<keyword evidence="2" id="KW-1185">Reference proteome</keyword>
<accession>H8FVP4</accession>
<dbReference type="STRING" id="1150626.PHAMO_380100"/>
<dbReference type="SUPFAM" id="SSF56399">
    <property type="entry name" value="ADP-ribosylation"/>
    <property type="match status" value="1"/>
</dbReference>
<comment type="caution">
    <text evidence="1">The sequence shown here is derived from an EMBL/GenBank/DDBJ whole genome shotgun (WGS) entry which is preliminary data.</text>
</comment>
<evidence type="ECO:0008006" key="3">
    <source>
        <dbReference type="Google" id="ProtNLM"/>
    </source>
</evidence>
<dbReference type="EMBL" id="CAHP01000032">
    <property type="protein sequence ID" value="CCG42432.1"/>
    <property type="molecule type" value="Genomic_DNA"/>
</dbReference>
<evidence type="ECO:0000313" key="2">
    <source>
        <dbReference type="Proteomes" id="UP000004169"/>
    </source>
</evidence>
<organism evidence="1 2">
    <name type="scientific">Magnetospirillum molischianum DSM 120</name>
    <dbReference type="NCBI Taxonomy" id="1150626"/>
    <lineage>
        <taxon>Bacteria</taxon>
        <taxon>Pseudomonadati</taxon>
        <taxon>Pseudomonadota</taxon>
        <taxon>Alphaproteobacteria</taxon>
        <taxon>Rhodospirillales</taxon>
        <taxon>Rhodospirillaceae</taxon>
        <taxon>Magnetospirillum</taxon>
    </lineage>
</organism>
<gene>
    <name evidence="1" type="ORF">PHAMO_380100</name>
</gene>
<protein>
    <recommendedName>
        <fullName evidence="3">DUF3990 domain-containing protein</fullName>
    </recommendedName>
</protein>
<evidence type="ECO:0000313" key="1">
    <source>
        <dbReference type="EMBL" id="CCG42432.1"/>
    </source>
</evidence>
<dbReference type="RefSeq" id="WP_004156735.1">
    <property type="nucleotide sequence ID" value="NZ_CAHP01000032.1"/>
</dbReference>